<sequence length="225" mass="22520">MPDDGLLVRPYVAAPGRPSCATDGPTWPEGTARPVPPPAPAAAGSPVPDRRGRGARVAAVLGLLALTGAGALVFLLSGPDPEPARAEAPPGLSVPVLPARSPDAETGSSPAVPDRPKTSAPAPATATPSGPVSSPGARPGSTPRGGPPGTTAPPAEDSGTLRQGDKGPEVRVLQQRLYAQGFTYVAVTGVYDGRTRRGVAQLQSDRDIKGDPPGVYGPATRAAFG</sequence>
<dbReference type="EMBL" id="BMVP01000003">
    <property type="protein sequence ID" value="GHB53235.1"/>
    <property type="molecule type" value="Genomic_DNA"/>
</dbReference>
<protein>
    <recommendedName>
        <fullName evidence="3">Peptidoglycan binding-like domain-containing protein</fullName>
    </recommendedName>
</protein>
<feature type="region of interest" description="Disordered" evidence="1">
    <location>
        <begin position="1"/>
        <end position="53"/>
    </location>
</feature>
<evidence type="ECO:0000313" key="4">
    <source>
        <dbReference type="EMBL" id="GHB53235.1"/>
    </source>
</evidence>
<evidence type="ECO:0000256" key="1">
    <source>
        <dbReference type="SAM" id="MobiDB-lite"/>
    </source>
</evidence>
<evidence type="ECO:0000256" key="2">
    <source>
        <dbReference type="SAM" id="Phobius"/>
    </source>
</evidence>
<accession>A0ABQ3ERC7</accession>
<feature type="region of interest" description="Disordered" evidence="1">
    <location>
        <begin position="202"/>
        <end position="225"/>
    </location>
</feature>
<feature type="transmembrane region" description="Helical" evidence="2">
    <location>
        <begin position="57"/>
        <end position="76"/>
    </location>
</feature>
<feature type="domain" description="Peptidoglycan binding-like" evidence="3">
    <location>
        <begin position="167"/>
        <end position="223"/>
    </location>
</feature>
<evidence type="ECO:0000313" key="5">
    <source>
        <dbReference type="Proteomes" id="UP000642673"/>
    </source>
</evidence>
<dbReference type="InterPro" id="IPR002477">
    <property type="entry name" value="Peptidoglycan-bd-like"/>
</dbReference>
<dbReference type="Proteomes" id="UP000642673">
    <property type="component" value="Unassembled WGS sequence"/>
</dbReference>
<gene>
    <name evidence="4" type="ORF">GCM10010347_24050</name>
</gene>
<dbReference type="Gene3D" id="1.10.101.10">
    <property type="entry name" value="PGBD-like superfamily/PGBD"/>
    <property type="match status" value="1"/>
</dbReference>
<keyword evidence="2" id="KW-1133">Transmembrane helix</keyword>
<name>A0ABQ3ERC7_9ACTN</name>
<feature type="compositionally biased region" description="Low complexity" evidence="1">
    <location>
        <begin position="118"/>
        <end position="144"/>
    </location>
</feature>
<reference evidence="5" key="1">
    <citation type="journal article" date="2019" name="Int. J. Syst. Evol. Microbiol.">
        <title>The Global Catalogue of Microorganisms (GCM) 10K type strain sequencing project: providing services to taxonomists for standard genome sequencing and annotation.</title>
        <authorList>
            <consortium name="The Broad Institute Genomics Platform"/>
            <consortium name="The Broad Institute Genome Sequencing Center for Infectious Disease"/>
            <person name="Wu L."/>
            <person name="Ma J."/>
        </authorList>
    </citation>
    <scope>NUCLEOTIDE SEQUENCE [LARGE SCALE GENOMIC DNA]</scope>
    <source>
        <strain evidence="5">JCM 4738</strain>
    </source>
</reference>
<dbReference type="RefSeq" id="WP_190184037.1">
    <property type="nucleotide sequence ID" value="NZ_BMVP01000003.1"/>
</dbReference>
<keyword evidence="2" id="KW-0812">Transmembrane</keyword>
<keyword evidence="5" id="KW-1185">Reference proteome</keyword>
<dbReference type="Pfam" id="PF01471">
    <property type="entry name" value="PG_binding_1"/>
    <property type="match status" value="1"/>
</dbReference>
<comment type="caution">
    <text evidence="4">The sequence shown here is derived from an EMBL/GenBank/DDBJ whole genome shotgun (WGS) entry which is preliminary data.</text>
</comment>
<proteinExistence type="predicted"/>
<evidence type="ECO:0000259" key="3">
    <source>
        <dbReference type="Pfam" id="PF01471"/>
    </source>
</evidence>
<dbReference type="InterPro" id="IPR036365">
    <property type="entry name" value="PGBD-like_sf"/>
</dbReference>
<dbReference type="InterPro" id="IPR036366">
    <property type="entry name" value="PGBDSf"/>
</dbReference>
<feature type="region of interest" description="Disordered" evidence="1">
    <location>
        <begin position="75"/>
        <end position="169"/>
    </location>
</feature>
<keyword evidence="2" id="KW-0472">Membrane</keyword>
<organism evidence="4 5">
    <name type="scientific">Streptomyces cirratus</name>
    <dbReference type="NCBI Taxonomy" id="68187"/>
    <lineage>
        <taxon>Bacteria</taxon>
        <taxon>Bacillati</taxon>
        <taxon>Actinomycetota</taxon>
        <taxon>Actinomycetes</taxon>
        <taxon>Kitasatosporales</taxon>
        <taxon>Streptomycetaceae</taxon>
        <taxon>Streptomyces</taxon>
    </lineage>
</organism>
<dbReference type="SUPFAM" id="SSF47090">
    <property type="entry name" value="PGBD-like"/>
    <property type="match status" value="1"/>
</dbReference>